<dbReference type="InterPro" id="IPR036305">
    <property type="entry name" value="RGS_sf"/>
</dbReference>
<reference evidence="3" key="2">
    <citation type="submission" date="2023-06" db="EMBL/GenBank/DDBJ databases">
        <authorList>
            <consortium name="Lawrence Berkeley National Laboratory"/>
            <person name="Haridas S."/>
            <person name="Hensen N."/>
            <person name="Bonometti L."/>
            <person name="Westerberg I."/>
            <person name="Brannstrom I.O."/>
            <person name="Guillou S."/>
            <person name="Cros-Aarteil S."/>
            <person name="Calhoun S."/>
            <person name="Kuo A."/>
            <person name="Mondo S."/>
            <person name="Pangilinan J."/>
            <person name="Riley R."/>
            <person name="LaButti K."/>
            <person name="Andreopoulos B."/>
            <person name="Lipzen A."/>
            <person name="Chen C."/>
            <person name="Yanf M."/>
            <person name="Daum C."/>
            <person name="Ng V."/>
            <person name="Clum A."/>
            <person name="Steindorff A."/>
            <person name="Ohm R."/>
            <person name="Martin F."/>
            <person name="Silar P."/>
            <person name="Natvig D."/>
            <person name="Lalanne C."/>
            <person name="Gautier V."/>
            <person name="Ament-velasquez S.L."/>
            <person name="Kruys A."/>
            <person name="Hutchinson M.I."/>
            <person name="Powell A.J."/>
            <person name="Barry K."/>
            <person name="Miller A.N."/>
            <person name="Grigoriev I.V."/>
            <person name="Debuchy R."/>
            <person name="Gladieux P."/>
            <person name="Thoren M.H."/>
            <person name="Johannesson H."/>
        </authorList>
    </citation>
    <scope>NUCLEOTIDE SEQUENCE</scope>
    <source>
        <strain evidence="3">CBS 232.78</strain>
    </source>
</reference>
<evidence type="ECO:0000256" key="1">
    <source>
        <dbReference type="SAM" id="MobiDB-lite"/>
    </source>
</evidence>
<evidence type="ECO:0000313" key="4">
    <source>
        <dbReference type="Proteomes" id="UP001285441"/>
    </source>
</evidence>
<feature type="region of interest" description="Disordered" evidence="1">
    <location>
        <begin position="325"/>
        <end position="398"/>
    </location>
</feature>
<dbReference type="InterPro" id="IPR044926">
    <property type="entry name" value="RGS_subdomain_2"/>
</dbReference>
<evidence type="ECO:0008006" key="5">
    <source>
        <dbReference type="Google" id="ProtNLM"/>
    </source>
</evidence>
<proteinExistence type="predicted"/>
<feature type="transmembrane region" description="Helical" evidence="2">
    <location>
        <begin position="441"/>
        <end position="463"/>
    </location>
</feature>
<dbReference type="AlphaFoldDB" id="A0AAE0NSS5"/>
<feature type="compositionally biased region" description="Low complexity" evidence="1">
    <location>
        <begin position="372"/>
        <end position="386"/>
    </location>
</feature>
<feature type="compositionally biased region" description="Basic and acidic residues" evidence="1">
    <location>
        <begin position="333"/>
        <end position="345"/>
    </location>
</feature>
<dbReference type="Proteomes" id="UP001285441">
    <property type="component" value="Unassembled WGS sequence"/>
</dbReference>
<accession>A0AAE0NSS5</accession>
<evidence type="ECO:0000256" key="2">
    <source>
        <dbReference type="SAM" id="Phobius"/>
    </source>
</evidence>
<gene>
    <name evidence="3" type="ORF">B0H63DRAFT_147041</name>
</gene>
<comment type="caution">
    <text evidence="3">The sequence shown here is derived from an EMBL/GenBank/DDBJ whole genome shotgun (WGS) entry which is preliminary data.</text>
</comment>
<feature type="compositionally biased region" description="Polar residues" evidence="1">
    <location>
        <begin position="356"/>
        <end position="366"/>
    </location>
</feature>
<feature type="transmembrane region" description="Helical" evidence="2">
    <location>
        <begin position="248"/>
        <end position="270"/>
    </location>
</feature>
<evidence type="ECO:0000313" key="3">
    <source>
        <dbReference type="EMBL" id="KAK3387043.1"/>
    </source>
</evidence>
<dbReference type="PANTHER" id="PTHR39466">
    <property type="entry name" value="RGS DOMAIN-CONTAINING PROTEIN"/>
    <property type="match status" value="1"/>
</dbReference>
<name>A0AAE0NSS5_9PEZI</name>
<sequence length="470" mass="52905">MSDFESANQLAEAGASHGSIPEELSFEKVIKNRTSPPCSLSDFMDYLFYVEHSAESLQFFLWYCDYMQRWGGLLPRQKALAPTWNPAKATEPTSRFITYSHKRARSLKMNKIITIMEMKSESETGPAQEEEGRRSTSSSLSSSTQPRTPSSAILSPTESTKGDWQPFTIQPFRDEISRIVRQYIAESAPRQLNLSTHDREACLRAAQHTTHPSALLPAFMVAEASLRGISHPNFIRWAKSNANRSRIIFLRIIGAVLVLLGFSLDIVLILSRRNHYLRVISILLWWPGITTLIAALNSLCIVLHFHNARQLRPWEILDIEEEEQQQQGYDNTEDVKSRSSAEKLNRTTTTITATTNKSSKQTSSYRQHARFTSNVSTATSATSQTTDPLRKPSLQTFGPKNDYAQERWVALHRRKTVLQRIFEATVPVPSRGALQLVQDRTIFFAIVSGGLLAAMLTVASLFAPAGNLFL</sequence>
<reference evidence="3" key="1">
    <citation type="journal article" date="2023" name="Mol. Phylogenet. Evol.">
        <title>Genome-scale phylogeny and comparative genomics of the fungal order Sordariales.</title>
        <authorList>
            <person name="Hensen N."/>
            <person name="Bonometti L."/>
            <person name="Westerberg I."/>
            <person name="Brannstrom I.O."/>
            <person name="Guillou S."/>
            <person name="Cros-Aarteil S."/>
            <person name="Calhoun S."/>
            <person name="Haridas S."/>
            <person name="Kuo A."/>
            <person name="Mondo S."/>
            <person name="Pangilinan J."/>
            <person name="Riley R."/>
            <person name="LaButti K."/>
            <person name="Andreopoulos B."/>
            <person name="Lipzen A."/>
            <person name="Chen C."/>
            <person name="Yan M."/>
            <person name="Daum C."/>
            <person name="Ng V."/>
            <person name="Clum A."/>
            <person name="Steindorff A."/>
            <person name="Ohm R.A."/>
            <person name="Martin F."/>
            <person name="Silar P."/>
            <person name="Natvig D.O."/>
            <person name="Lalanne C."/>
            <person name="Gautier V."/>
            <person name="Ament-Velasquez S.L."/>
            <person name="Kruys A."/>
            <person name="Hutchinson M.I."/>
            <person name="Powell A.J."/>
            <person name="Barry K."/>
            <person name="Miller A.N."/>
            <person name="Grigoriev I.V."/>
            <person name="Debuchy R."/>
            <person name="Gladieux P."/>
            <person name="Hiltunen Thoren M."/>
            <person name="Johannesson H."/>
        </authorList>
    </citation>
    <scope>NUCLEOTIDE SEQUENCE</scope>
    <source>
        <strain evidence="3">CBS 232.78</strain>
    </source>
</reference>
<dbReference type="SUPFAM" id="SSF48097">
    <property type="entry name" value="Regulator of G-protein signaling, RGS"/>
    <property type="match status" value="1"/>
</dbReference>
<feature type="compositionally biased region" description="Low complexity" evidence="1">
    <location>
        <begin position="135"/>
        <end position="151"/>
    </location>
</feature>
<keyword evidence="2" id="KW-0812">Transmembrane</keyword>
<dbReference type="Gene3D" id="1.10.167.10">
    <property type="entry name" value="Regulator of G-protein Signalling 4, domain 2"/>
    <property type="match status" value="1"/>
</dbReference>
<feature type="region of interest" description="Disordered" evidence="1">
    <location>
        <begin position="117"/>
        <end position="165"/>
    </location>
</feature>
<dbReference type="PANTHER" id="PTHR39466:SF1">
    <property type="entry name" value="RGS DOMAIN-CONTAINING PROTEIN"/>
    <property type="match status" value="1"/>
</dbReference>
<keyword evidence="2" id="KW-0472">Membrane</keyword>
<feature type="transmembrane region" description="Helical" evidence="2">
    <location>
        <begin position="282"/>
        <end position="305"/>
    </location>
</feature>
<keyword evidence="2" id="KW-1133">Transmembrane helix</keyword>
<keyword evidence="4" id="KW-1185">Reference proteome</keyword>
<organism evidence="3 4">
    <name type="scientific">Podospora didyma</name>
    <dbReference type="NCBI Taxonomy" id="330526"/>
    <lineage>
        <taxon>Eukaryota</taxon>
        <taxon>Fungi</taxon>
        <taxon>Dikarya</taxon>
        <taxon>Ascomycota</taxon>
        <taxon>Pezizomycotina</taxon>
        <taxon>Sordariomycetes</taxon>
        <taxon>Sordariomycetidae</taxon>
        <taxon>Sordariales</taxon>
        <taxon>Podosporaceae</taxon>
        <taxon>Podospora</taxon>
    </lineage>
</organism>
<dbReference type="EMBL" id="JAULSW010000003">
    <property type="protein sequence ID" value="KAK3387043.1"/>
    <property type="molecule type" value="Genomic_DNA"/>
</dbReference>
<protein>
    <recommendedName>
        <fullName evidence="5">RGS domain-containing protein</fullName>
    </recommendedName>
</protein>